<evidence type="ECO:0000256" key="5">
    <source>
        <dbReference type="ARBA" id="ARBA00047960"/>
    </source>
</evidence>
<dbReference type="InterPro" id="IPR036249">
    <property type="entry name" value="Thioredoxin-like_sf"/>
</dbReference>
<dbReference type="PANTHER" id="PTHR11260">
    <property type="entry name" value="GLUTATHIONE S-TRANSFERASE, GST, SUPERFAMILY, GST DOMAIN CONTAINING"/>
    <property type="match status" value="1"/>
</dbReference>
<dbReference type="EC" id="2.5.1.18" evidence="1"/>
<proteinExistence type="inferred from homology"/>
<dbReference type="GO" id="GO:0004364">
    <property type="term" value="F:glutathione transferase activity"/>
    <property type="evidence" value="ECO:0007669"/>
    <property type="project" value="UniProtKB-EC"/>
</dbReference>
<keyword evidence="2" id="KW-0216">Detoxification</keyword>
<dbReference type="SFLD" id="SFLDG01152">
    <property type="entry name" value="Main.3:_Omega-_and_Tau-like"/>
    <property type="match status" value="1"/>
</dbReference>
<evidence type="ECO:0000313" key="9">
    <source>
        <dbReference type="Proteomes" id="UP000823749"/>
    </source>
</evidence>
<evidence type="ECO:0000256" key="4">
    <source>
        <dbReference type="ARBA" id="ARBA00025743"/>
    </source>
</evidence>
<dbReference type="GO" id="GO:0005737">
    <property type="term" value="C:cytoplasm"/>
    <property type="evidence" value="ECO:0007669"/>
    <property type="project" value="TreeGrafter"/>
</dbReference>
<feature type="domain" description="GST N-terminal" evidence="6">
    <location>
        <begin position="4"/>
        <end position="83"/>
    </location>
</feature>
<name>A0AAV6I480_9ERIC</name>
<dbReference type="AlphaFoldDB" id="A0AAV6I480"/>
<organism evidence="8 9">
    <name type="scientific">Rhododendron griersonianum</name>
    <dbReference type="NCBI Taxonomy" id="479676"/>
    <lineage>
        <taxon>Eukaryota</taxon>
        <taxon>Viridiplantae</taxon>
        <taxon>Streptophyta</taxon>
        <taxon>Embryophyta</taxon>
        <taxon>Tracheophyta</taxon>
        <taxon>Spermatophyta</taxon>
        <taxon>Magnoliopsida</taxon>
        <taxon>eudicotyledons</taxon>
        <taxon>Gunneridae</taxon>
        <taxon>Pentapetalae</taxon>
        <taxon>asterids</taxon>
        <taxon>Ericales</taxon>
        <taxon>Ericaceae</taxon>
        <taxon>Ericoideae</taxon>
        <taxon>Rhodoreae</taxon>
        <taxon>Rhododendron</taxon>
    </lineage>
</organism>
<dbReference type="Pfam" id="PF02798">
    <property type="entry name" value="GST_N"/>
    <property type="match status" value="1"/>
</dbReference>
<accession>A0AAV6I480</accession>
<dbReference type="PROSITE" id="PS50405">
    <property type="entry name" value="GST_CTER"/>
    <property type="match status" value="1"/>
</dbReference>
<dbReference type="Proteomes" id="UP000823749">
    <property type="component" value="Chromosome 12"/>
</dbReference>
<dbReference type="CDD" id="cd03058">
    <property type="entry name" value="GST_N_Tau"/>
    <property type="match status" value="1"/>
</dbReference>
<dbReference type="InterPro" id="IPR045074">
    <property type="entry name" value="GST_C_Tau"/>
</dbReference>
<dbReference type="PANTHER" id="PTHR11260:SF615">
    <property type="entry name" value="GLUTATHIONE S-TRANSFERASE U17"/>
    <property type="match status" value="1"/>
</dbReference>
<dbReference type="SUPFAM" id="SSF52833">
    <property type="entry name" value="Thioredoxin-like"/>
    <property type="match status" value="1"/>
</dbReference>
<evidence type="ECO:0000259" key="7">
    <source>
        <dbReference type="PROSITE" id="PS50405"/>
    </source>
</evidence>
<keyword evidence="9" id="KW-1185">Reference proteome</keyword>
<dbReference type="SUPFAM" id="SSF47616">
    <property type="entry name" value="GST C-terminal domain-like"/>
    <property type="match status" value="1"/>
</dbReference>
<evidence type="ECO:0000313" key="8">
    <source>
        <dbReference type="EMBL" id="KAG5522362.1"/>
    </source>
</evidence>
<dbReference type="InterPro" id="IPR036282">
    <property type="entry name" value="Glutathione-S-Trfase_C_sf"/>
</dbReference>
<dbReference type="InterPro" id="IPR040079">
    <property type="entry name" value="Glutathione_S-Trfase"/>
</dbReference>
<comment type="caution">
    <text evidence="8">The sequence shown here is derived from an EMBL/GenBank/DDBJ whole genome shotgun (WGS) entry which is preliminary data.</text>
</comment>
<reference evidence="8" key="1">
    <citation type="submission" date="2020-08" db="EMBL/GenBank/DDBJ databases">
        <title>Plant Genome Project.</title>
        <authorList>
            <person name="Zhang R.-G."/>
        </authorList>
    </citation>
    <scope>NUCLEOTIDE SEQUENCE</scope>
    <source>
        <strain evidence="8">WSP0</strain>
        <tissue evidence="8">Leaf</tissue>
    </source>
</reference>
<dbReference type="InterPro" id="IPR004046">
    <property type="entry name" value="GST_C"/>
</dbReference>
<dbReference type="EMBL" id="JACTNZ010000012">
    <property type="protein sequence ID" value="KAG5522362.1"/>
    <property type="molecule type" value="Genomic_DNA"/>
</dbReference>
<protein>
    <recommendedName>
        <fullName evidence="1">glutathione transferase</fullName>
        <ecNumber evidence="1">2.5.1.18</ecNumber>
    </recommendedName>
</protein>
<evidence type="ECO:0000256" key="3">
    <source>
        <dbReference type="ARBA" id="ARBA00022679"/>
    </source>
</evidence>
<evidence type="ECO:0000259" key="6">
    <source>
        <dbReference type="PROSITE" id="PS50404"/>
    </source>
</evidence>
<evidence type="ECO:0000256" key="2">
    <source>
        <dbReference type="ARBA" id="ARBA00022575"/>
    </source>
</evidence>
<comment type="similarity">
    <text evidence="4">Belongs to the GST superfamily. Tau family.</text>
</comment>
<dbReference type="InterPro" id="IPR045073">
    <property type="entry name" value="Omega/Tau-like"/>
</dbReference>
<dbReference type="FunFam" id="3.40.30.10:FF:000044">
    <property type="entry name" value="Glutathione S-transferase GSTU6"/>
    <property type="match status" value="1"/>
</dbReference>
<dbReference type="SFLD" id="SFLDS00019">
    <property type="entry name" value="Glutathione_Transferase_(cytos"/>
    <property type="match status" value="1"/>
</dbReference>
<sequence>MTKSDIKLLGLRPSPYVHRVQYALNLKSIDYEFLEEKFGSKTDLLLQSNPIHKKVPVLIHAEKPLCESLIILQYIDETWTSTPPILPSDPYDRAIARFWVAYIDDKWYPSLKEIRMTHEEEVKLAAIERVVEGLALLEEAFEKCSKGKSFFGGDSIGYLDIAFGCFLGWLRATEKIADVKFLDEAKTPGLVGWAERFCSDDAVKDVMPKTDMLVEIAKILRGMSKAPTPK</sequence>
<evidence type="ECO:0000256" key="1">
    <source>
        <dbReference type="ARBA" id="ARBA00012452"/>
    </source>
</evidence>
<dbReference type="GO" id="GO:0009407">
    <property type="term" value="P:toxin catabolic process"/>
    <property type="evidence" value="ECO:0007669"/>
    <property type="project" value="UniProtKB-ARBA"/>
</dbReference>
<dbReference type="PROSITE" id="PS50404">
    <property type="entry name" value="GST_NTER"/>
    <property type="match status" value="1"/>
</dbReference>
<dbReference type="Gene3D" id="3.40.30.10">
    <property type="entry name" value="Glutaredoxin"/>
    <property type="match status" value="1"/>
</dbReference>
<dbReference type="CDD" id="cd03185">
    <property type="entry name" value="GST_C_Tau"/>
    <property type="match status" value="1"/>
</dbReference>
<gene>
    <name evidence="8" type="ORF">RHGRI_034519</name>
</gene>
<dbReference type="Gene3D" id="1.20.1050.10">
    <property type="match status" value="1"/>
</dbReference>
<dbReference type="GO" id="GO:0006749">
    <property type="term" value="P:glutathione metabolic process"/>
    <property type="evidence" value="ECO:0007669"/>
    <property type="project" value="InterPro"/>
</dbReference>
<comment type="catalytic activity">
    <reaction evidence="5">
        <text>RX + glutathione = an S-substituted glutathione + a halide anion + H(+)</text>
        <dbReference type="Rhea" id="RHEA:16437"/>
        <dbReference type="ChEBI" id="CHEBI:15378"/>
        <dbReference type="ChEBI" id="CHEBI:16042"/>
        <dbReference type="ChEBI" id="CHEBI:17792"/>
        <dbReference type="ChEBI" id="CHEBI:57925"/>
        <dbReference type="ChEBI" id="CHEBI:90779"/>
        <dbReference type="EC" id="2.5.1.18"/>
    </reaction>
</comment>
<feature type="domain" description="GST C-terminal" evidence="7">
    <location>
        <begin position="89"/>
        <end position="220"/>
    </location>
</feature>
<dbReference type="InterPro" id="IPR004045">
    <property type="entry name" value="Glutathione_S-Trfase_N"/>
</dbReference>
<dbReference type="SFLD" id="SFLDG00358">
    <property type="entry name" value="Main_(cytGST)"/>
    <property type="match status" value="1"/>
</dbReference>
<dbReference type="InterPro" id="IPR010987">
    <property type="entry name" value="Glutathione-S-Trfase_C-like"/>
</dbReference>
<dbReference type="FunFam" id="1.20.1050.10:FF:000016">
    <property type="entry name" value="Glutathione S-transferase U9"/>
    <property type="match status" value="1"/>
</dbReference>
<dbReference type="Pfam" id="PF00043">
    <property type="entry name" value="GST_C"/>
    <property type="match status" value="1"/>
</dbReference>
<keyword evidence="3" id="KW-0808">Transferase</keyword>